<dbReference type="PROSITE" id="PS50181">
    <property type="entry name" value="FBOX"/>
    <property type="match status" value="1"/>
</dbReference>
<dbReference type="KEGG" id="aqu:100637507"/>
<dbReference type="AlphaFoldDB" id="A0A1X7UYJ1"/>
<dbReference type="EnsemblMetazoa" id="XM_019996145.1">
    <property type="protein sequence ID" value="XP_019851704.1"/>
    <property type="gene ID" value="LOC100637507"/>
</dbReference>
<feature type="region of interest" description="Disordered" evidence="1">
    <location>
        <begin position="335"/>
        <end position="366"/>
    </location>
</feature>
<dbReference type="STRING" id="400682.A0A1X7UYJ1"/>
<protein>
    <recommendedName>
        <fullName evidence="2">F-box domain-containing protein</fullName>
    </recommendedName>
</protein>
<gene>
    <name evidence="3" type="primary">100637507</name>
</gene>
<reference evidence="4" key="1">
    <citation type="journal article" date="2010" name="Nature">
        <title>The Amphimedon queenslandica genome and the evolution of animal complexity.</title>
        <authorList>
            <person name="Srivastava M."/>
            <person name="Simakov O."/>
            <person name="Chapman J."/>
            <person name="Fahey B."/>
            <person name="Gauthier M.E."/>
            <person name="Mitros T."/>
            <person name="Richards G.S."/>
            <person name="Conaco C."/>
            <person name="Dacre M."/>
            <person name="Hellsten U."/>
            <person name="Larroux C."/>
            <person name="Putnam N.H."/>
            <person name="Stanke M."/>
            <person name="Adamska M."/>
            <person name="Darling A."/>
            <person name="Degnan S.M."/>
            <person name="Oakley T.H."/>
            <person name="Plachetzki D.C."/>
            <person name="Zhai Y."/>
            <person name="Adamski M."/>
            <person name="Calcino A."/>
            <person name="Cummins S.F."/>
            <person name="Goodstein D.M."/>
            <person name="Harris C."/>
            <person name="Jackson D.J."/>
            <person name="Leys S.P."/>
            <person name="Shu S."/>
            <person name="Woodcroft B.J."/>
            <person name="Vervoort M."/>
            <person name="Kosik K.S."/>
            <person name="Manning G."/>
            <person name="Degnan B.M."/>
            <person name="Rokhsar D.S."/>
        </authorList>
    </citation>
    <scope>NUCLEOTIDE SEQUENCE [LARGE SCALE GENOMIC DNA]</scope>
</reference>
<organism evidence="3">
    <name type="scientific">Amphimedon queenslandica</name>
    <name type="common">Sponge</name>
    <dbReference type="NCBI Taxonomy" id="400682"/>
    <lineage>
        <taxon>Eukaryota</taxon>
        <taxon>Metazoa</taxon>
        <taxon>Porifera</taxon>
        <taxon>Demospongiae</taxon>
        <taxon>Heteroscleromorpha</taxon>
        <taxon>Haplosclerida</taxon>
        <taxon>Niphatidae</taxon>
        <taxon>Amphimedon</taxon>
    </lineage>
</organism>
<feature type="compositionally biased region" description="Polar residues" evidence="1">
    <location>
        <begin position="239"/>
        <end position="251"/>
    </location>
</feature>
<evidence type="ECO:0000256" key="1">
    <source>
        <dbReference type="SAM" id="MobiDB-lite"/>
    </source>
</evidence>
<dbReference type="EnsemblMetazoa" id="Aqu2.1.32584_001">
    <property type="protein sequence ID" value="Aqu2.1.32584_001"/>
    <property type="gene ID" value="Aqu2.1.32584"/>
</dbReference>
<dbReference type="Gene3D" id="1.20.1280.50">
    <property type="match status" value="1"/>
</dbReference>
<dbReference type="eggNOG" id="KOG0274">
    <property type="taxonomic scope" value="Eukaryota"/>
</dbReference>
<name>A0A1X7UYJ1_AMPQE</name>
<reference evidence="3" key="2">
    <citation type="submission" date="2017-05" db="UniProtKB">
        <authorList>
            <consortium name="EnsemblMetazoa"/>
        </authorList>
    </citation>
    <scope>IDENTIFICATION</scope>
</reference>
<dbReference type="Proteomes" id="UP000007879">
    <property type="component" value="Unassembled WGS sequence"/>
</dbReference>
<dbReference type="PANTHER" id="PTHR46857:SF2">
    <property type="entry name" value="F-BOX ONLY PROTEIN 16"/>
    <property type="match status" value="1"/>
</dbReference>
<dbReference type="InterPro" id="IPR052805">
    <property type="entry name" value="GEF_Ubiquitin-Prot_Reg"/>
</dbReference>
<keyword evidence="4" id="KW-1185">Reference proteome</keyword>
<feature type="region of interest" description="Disordered" evidence="1">
    <location>
        <begin position="165"/>
        <end position="193"/>
    </location>
</feature>
<sequence length="392" mass="46022">MTEKSAWTPICNKILNDKLFKERMALLSKWYSAWTDEQRWELVQFVLLKLSDKDLHYIYSLLDPLIPRPPLPEVREDFTRVFPRSISLKILSYLDARSLCRAAQVSWYWRYLSEQNMLWKPKCLRYSWFLPIPSTQSNPLTIWKRHYVTCVSHMTWRLPQVDPLPIASSPSPPPSPCTEVPTPVNKSNASSKKRIRLRKNFRGSSIMQPIWRHPNRFPKELRSSDTFMSSLTKRRHLNLHQSKASNVSTVINEPLNKPKSDSNHGNSLDNDEKDSGTCHRPFVDIDALLKPELLEKLRLGDPKEETILVSTIRHPEKEDKRELAATLSRVQAVSPFPSLPPYYQERNLHEDYEREKSLEDNKMDIKDEKTEDDFIRGWRDDDFNTDSESDIY</sequence>
<dbReference type="InParanoid" id="A0A1X7UYJ1"/>
<dbReference type="SUPFAM" id="SSF81383">
    <property type="entry name" value="F-box domain"/>
    <property type="match status" value="1"/>
</dbReference>
<evidence type="ECO:0000259" key="2">
    <source>
        <dbReference type="PROSITE" id="PS50181"/>
    </source>
</evidence>
<evidence type="ECO:0000313" key="3">
    <source>
        <dbReference type="EnsemblMetazoa" id="Aqu2.1.32584_001"/>
    </source>
</evidence>
<feature type="region of interest" description="Disordered" evidence="1">
    <location>
        <begin position="237"/>
        <end position="277"/>
    </location>
</feature>
<dbReference type="InterPro" id="IPR036047">
    <property type="entry name" value="F-box-like_dom_sf"/>
</dbReference>
<dbReference type="SMART" id="SM00256">
    <property type="entry name" value="FBOX"/>
    <property type="match status" value="1"/>
</dbReference>
<dbReference type="Pfam" id="PF12937">
    <property type="entry name" value="F-box-like"/>
    <property type="match status" value="1"/>
</dbReference>
<accession>A0A1X7UYJ1</accession>
<evidence type="ECO:0000313" key="4">
    <source>
        <dbReference type="Proteomes" id="UP000007879"/>
    </source>
</evidence>
<proteinExistence type="predicted"/>
<dbReference type="PANTHER" id="PTHR46857">
    <property type="entry name" value="EPITHELIAL CELL-TRANSFORMING SEQUENCE 2 ONCOGENE-LIKE"/>
    <property type="match status" value="1"/>
</dbReference>
<feature type="compositionally biased region" description="Basic and acidic residues" evidence="1">
    <location>
        <begin position="346"/>
        <end position="366"/>
    </location>
</feature>
<dbReference type="InterPro" id="IPR001810">
    <property type="entry name" value="F-box_dom"/>
</dbReference>
<feature type="domain" description="F-box" evidence="2">
    <location>
        <begin position="76"/>
        <end position="122"/>
    </location>
</feature>
<dbReference type="OrthoDB" id="10257471at2759"/>